<gene>
    <name evidence="2" type="ORF">ANANG_G00248120</name>
</gene>
<comment type="caution">
    <text evidence="2">The sequence shown here is derived from an EMBL/GenBank/DDBJ whole genome shotgun (WGS) entry which is preliminary data.</text>
</comment>
<accession>A0A9D3LVB4</accession>
<dbReference type="AlphaFoldDB" id="A0A9D3LVB4"/>
<feature type="compositionally biased region" description="Basic and acidic residues" evidence="1">
    <location>
        <begin position="22"/>
        <end position="35"/>
    </location>
</feature>
<feature type="compositionally biased region" description="Polar residues" evidence="1">
    <location>
        <begin position="43"/>
        <end position="60"/>
    </location>
</feature>
<proteinExistence type="predicted"/>
<reference evidence="2" key="1">
    <citation type="submission" date="2021-01" db="EMBL/GenBank/DDBJ databases">
        <title>A chromosome-scale assembly of European eel, Anguilla anguilla.</title>
        <authorList>
            <person name="Henkel C."/>
            <person name="Jong-Raadsen S.A."/>
            <person name="Dufour S."/>
            <person name="Weltzien F.-A."/>
            <person name="Palstra A.P."/>
            <person name="Pelster B."/>
            <person name="Spaink H.P."/>
            <person name="Van Den Thillart G.E."/>
            <person name="Jansen H."/>
            <person name="Zahm M."/>
            <person name="Klopp C."/>
            <person name="Cedric C."/>
            <person name="Louis A."/>
            <person name="Berthelot C."/>
            <person name="Parey E."/>
            <person name="Roest Crollius H."/>
            <person name="Montfort J."/>
            <person name="Robinson-Rechavi M."/>
            <person name="Bucao C."/>
            <person name="Bouchez O."/>
            <person name="Gislard M."/>
            <person name="Lluch J."/>
            <person name="Milhes M."/>
            <person name="Lampietro C."/>
            <person name="Lopez Roques C."/>
            <person name="Donnadieu C."/>
            <person name="Braasch I."/>
            <person name="Desvignes T."/>
            <person name="Postlethwait J."/>
            <person name="Bobe J."/>
            <person name="Guiguen Y."/>
            <person name="Dirks R."/>
        </authorList>
    </citation>
    <scope>NUCLEOTIDE SEQUENCE</scope>
    <source>
        <strain evidence="2">Tag_6206</strain>
        <tissue evidence="2">Liver</tissue>
    </source>
</reference>
<organism evidence="2 3">
    <name type="scientific">Anguilla anguilla</name>
    <name type="common">European freshwater eel</name>
    <name type="synonym">Muraena anguilla</name>
    <dbReference type="NCBI Taxonomy" id="7936"/>
    <lineage>
        <taxon>Eukaryota</taxon>
        <taxon>Metazoa</taxon>
        <taxon>Chordata</taxon>
        <taxon>Craniata</taxon>
        <taxon>Vertebrata</taxon>
        <taxon>Euteleostomi</taxon>
        <taxon>Actinopterygii</taxon>
        <taxon>Neopterygii</taxon>
        <taxon>Teleostei</taxon>
        <taxon>Anguilliformes</taxon>
        <taxon>Anguillidae</taxon>
        <taxon>Anguilla</taxon>
    </lineage>
</organism>
<feature type="region of interest" description="Disordered" evidence="1">
    <location>
        <begin position="19"/>
        <end position="98"/>
    </location>
</feature>
<evidence type="ECO:0000313" key="2">
    <source>
        <dbReference type="EMBL" id="KAG5835825.1"/>
    </source>
</evidence>
<dbReference type="Proteomes" id="UP001044222">
    <property type="component" value="Chromosome 14"/>
</dbReference>
<evidence type="ECO:0000256" key="1">
    <source>
        <dbReference type="SAM" id="MobiDB-lite"/>
    </source>
</evidence>
<name>A0A9D3LVB4_ANGAN</name>
<dbReference type="EMBL" id="JAFIRN010000014">
    <property type="protein sequence ID" value="KAG5835825.1"/>
    <property type="molecule type" value="Genomic_DNA"/>
</dbReference>
<keyword evidence="3" id="KW-1185">Reference proteome</keyword>
<evidence type="ECO:0000313" key="3">
    <source>
        <dbReference type="Proteomes" id="UP001044222"/>
    </source>
</evidence>
<protein>
    <submittedName>
        <fullName evidence="2">Uncharacterized protein</fullName>
    </submittedName>
</protein>
<sequence>MVPMKSMAMPSELLCETVEWQPRNKEEGGRAKNGEDETGDCYSITSVIPSPAENMQQPKSGDQPEEELVLQSPLVSPHTEDSLSNAGTVFPPWSPSES</sequence>